<dbReference type="STRING" id="1076596.A0U91_04185"/>
<name>A0A1U9LCZ4_9PROT</name>
<feature type="transmembrane region" description="Helical" evidence="2">
    <location>
        <begin position="45"/>
        <end position="64"/>
    </location>
</feature>
<feature type="region of interest" description="Disordered" evidence="1">
    <location>
        <begin position="191"/>
        <end position="401"/>
    </location>
</feature>
<feature type="transmembrane region" description="Helical" evidence="2">
    <location>
        <begin position="157"/>
        <end position="176"/>
    </location>
</feature>
<feature type="transmembrane region" description="Helical" evidence="2">
    <location>
        <begin position="132"/>
        <end position="151"/>
    </location>
</feature>
<feature type="compositionally biased region" description="Basic and acidic residues" evidence="1">
    <location>
        <begin position="346"/>
        <end position="361"/>
    </location>
</feature>
<accession>A0A1U9LCZ4</accession>
<evidence type="ECO:0000256" key="2">
    <source>
        <dbReference type="SAM" id="Phobius"/>
    </source>
</evidence>
<evidence type="ECO:0000256" key="1">
    <source>
        <dbReference type="SAM" id="MobiDB-lite"/>
    </source>
</evidence>
<feature type="compositionally biased region" description="Polar residues" evidence="1">
    <location>
        <begin position="362"/>
        <end position="371"/>
    </location>
</feature>
<feature type="transmembrane region" description="Helical" evidence="2">
    <location>
        <begin position="76"/>
        <end position="98"/>
    </location>
</feature>
<feature type="compositionally biased region" description="Basic and acidic residues" evidence="1">
    <location>
        <begin position="319"/>
        <end position="329"/>
    </location>
</feature>
<feature type="transmembrane region" description="Helical" evidence="2">
    <location>
        <begin position="104"/>
        <end position="125"/>
    </location>
</feature>
<keyword evidence="2" id="KW-0812">Transmembrane</keyword>
<sequence length="414" mass="42281">MTLAVILAPLLALCVVARGMGFLPALGVVTAVAMLVDAQGPLQEFGAACVVLLSVLPVWFVSRYQDDGARERTGPVVPFLALGLMVILQLTTGTPAAMGEAAPGHAGAAYLPAGLCVALAGLVAVTCRQAMVWQWAGLLVCVDGVMLSGVIENQVMVVGVTALAGCVVALLGGMCVHRVMLRVAVAPAQSGAGADRPSARASGFEVGDVDAPGPEPRGLGPEAVVSPRIWTEAEAAAEEEDPLPRPVRAGRNAASPEAATESHAAPPATALPPSVQESVPEAVTKSAAVLDAEAAFSGSDAAPEEAQNGEHTQAISPEPHAEPAERDAPAADLLKAASPGEEADEPKEATKLDRPVADQSEKTAGTASSDTVPEPEAGSEQPESGEPSPVPRTPEMIARDVWLRGYLTERGRDA</sequence>
<dbReference type="RefSeq" id="WP_208864112.1">
    <property type="nucleotide sequence ID" value="NZ_CP014687.1"/>
</dbReference>
<gene>
    <name evidence="3" type="ORF">A0U91_04185</name>
</gene>
<protein>
    <submittedName>
        <fullName evidence="3">Uncharacterized protein</fullName>
    </submittedName>
</protein>
<dbReference type="Proteomes" id="UP000189055">
    <property type="component" value="Chromosome"/>
</dbReference>
<reference evidence="3 4" key="1">
    <citation type="submission" date="2016-03" db="EMBL/GenBank/DDBJ databases">
        <title>Acetic acid bacteria sequencing.</title>
        <authorList>
            <person name="Brandt J."/>
            <person name="Jakob F."/>
            <person name="Vogel R.F."/>
        </authorList>
    </citation>
    <scope>NUCLEOTIDE SEQUENCE [LARGE SCALE GENOMIC DNA]</scope>
    <source>
        <strain evidence="3 4">TMW2.1084</strain>
    </source>
</reference>
<dbReference type="AlphaFoldDB" id="A0A1U9LCZ4"/>
<dbReference type="EMBL" id="CP014687">
    <property type="protein sequence ID" value="AQT04316.1"/>
    <property type="molecule type" value="Genomic_DNA"/>
</dbReference>
<keyword evidence="2" id="KW-1133">Transmembrane helix</keyword>
<keyword evidence="2" id="KW-0472">Membrane</keyword>
<organism evidence="3 4">
    <name type="scientific">Acetobacter persici</name>
    <dbReference type="NCBI Taxonomy" id="1076596"/>
    <lineage>
        <taxon>Bacteria</taxon>
        <taxon>Pseudomonadati</taxon>
        <taxon>Pseudomonadota</taxon>
        <taxon>Alphaproteobacteria</taxon>
        <taxon>Acetobacterales</taxon>
        <taxon>Acetobacteraceae</taxon>
        <taxon>Acetobacter</taxon>
    </lineage>
</organism>
<evidence type="ECO:0000313" key="3">
    <source>
        <dbReference type="EMBL" id="AQT04316.1"/>
    </source>
</evidence>
<dbReference type="KEGG" id="aper:A0U91_04185"/>
<proteinExistence type="predicted"/>
<evidence type="ECO:0000313" key="4">
    <source>
        <dbReference type="Proteomes" id="UP000189055"/>
    </source>
</evidence>